<dbReference type="CDD" id="cd00761">
    <property type="entry name" value="Glyco_tranf_GTA_type"/>
    <property type="match status" value="1"/>
</dbReference>
<dbReference type="InterPro" id="IPR050834">
    <property type="entry name" value="Glycosyltransf_2"/>
</dbReference>
<comment type="caution">
    <text evidence="2">The sequence shown here is derived from an EMBL/GenBank/DDBJ whole genome shotgun (WGS) entry which is preliminary data.</text>
</comment>
<dbReference type="Gene3D" id="3.90.550.10">
    <property type="entry name" value="Spore Coat Polysaccharide Biosynthesis Protein SpsA, Chain A"/>
    <property type="match status" value="1"/>
</dbReference>
<dbReference type="Proteomes" id="UP000003635">
    <property type="component" value="Unassembled WGS sequence"/>
</dbReference>
<dbReference type="InterPro" id="IPR029044">
    <property type="entry name" value="Nucleotide-diphossugar_trans"/>
</dbReference>
<dbReference type="STRING" id="314256.OG2516_05703"/>
<evidence type="ECO:0000259" key="1">
    <source>
        <dbReference type="Pfam" id="PF00535"/>
    </source>
</evidence>
<accession>Q2CIL1</accession>
<dbReference type="Pfam" id="PF00535">
    <property type="entry name" value="Glycos_transf_2"/>
    <property type="match status" value="1"/>
</dbReference>
<dbReference type="OrthoDB" id="6653642at2"/>
<dbReference type="SUPFAM" id="SSF53448">
    <property type="entry name" value="Nucleotide-diphospho-sugar transferases"/>
    <property type="match status" value="1"/>
</dbReference>
<dbReference type="eggNOG" id="COG1216">
    <property type="taxonomic scope" value="Bacteria"/>
</dbReference>
<dbReference type="RefSeq" id="WP_007254668.1">
    <property type="nucleotide sequence ID" value="NZ_CH724107.1"/>
</dbReference>
<dbReference type="GO" id="GO:0016740">
    <property type="term" value="F:transferase activity"/>
    <property type="evidence" value="ECO:0007669"/>
    <property type="project" value="UniProtKB-KW"/>
</dbReference>
<feature type="domain" description="Glycosyltransferase 2-like" evidence="1">
    <location>
        <begin position="6"/>
        <end position="138"/>
    </location>
</feature>
<dbReference type="HOGENOM" id="CLU_025996_0_5_5"/>
<dbReference type="PANTHER" id="PTHR43685:SF2">
    <property type="entry name" value="GLYCOSYLTRANSFERASE 2-LIKE DOMAIN-CONTAINING PROTEIN"/>
    <property type="match status" value="1"/>
</dbReference>
<evidence type="ECO:0000313" key="3">
    <source>
        <dbReference type="Proteomes" id="UP000003635"/>
    </source>
</evidence>
<dbReference type="EMBL" id="AAOT01000003">
    <property type="protein sequence ID" value="EAR52578.1"/>
    <property type="molecule type" value="Genomic_DNA"/>
</dbReference>
<reference evidence="2 3" key="1">
    <citation type="journal article" date="2010" name="J. Bacteriol.">
        <title>Genome sequences of Oceanicola granulosus HTCC2516(T) and Oceanicola batsensis HTCC2597(TDelta).</title>
        <authorList>
            <person name="Thrash J.C."/>
            <person name="Cho J.C."/>
            <person name="Vergin K.L."/>
            <person name="Giovannoni S.J."/>
        </authorList>
    </citation>
    <scope>NUCLEOTIDE SEQUENCE [LARGE SCALE GENOMIC DNA]</scope>
    <source>
        <strain evidence="3">ATCC BAA-861 / DSM 15982 / KCTC 12143 / HTCC2516</strain>
    </source>
</reference>
<evidence type="ECO:0000313" key="2">
    <source>
        <dbReference type="EMBL" id="EAR52578.1"/>
    </source>
</evidence>
<keyword evidence="2" id="KW-0808">Transferase</keyword>
<dbReference type="InterPro" id="IPR001173">
    <property type="entry name" value="Glyco_trans_2-like"/>
</dbReference>
<dbReference type="PANTHER" id="PTHR43685">
    <property type="entry name" value="GLYCOSYLTRANSFERASE"/>
    <property type="match status" value="1"/>
</dbReference>
<protein>
    <submittedName>
        <fullName evidence="2">Putative glycosly transferase</fullName>
    </submittedName>
</protein>
<name>Q2CIL1_OCEGH</name>
<dbReference type="AlphaFoldDB" id="Q2CIL1"/>
<proteinExistence type="predicted"/>
<organism evidence="2 3">
    <name type="scientific">Oceanicola granulosus (strain ATCC BAA-861 / DSM 15982 / KCTC 12143 / HTCC2516)</name>
    <dbReference type="NCBI Taxonomy" id="314256"/>
    <lineage>
        <taxon>Bacteria</taxon>
        <taxon>Pseudomonadati</taxon>
        <taxon>Pseudomonadota</taxon>
        <taxon>Alphaproteobacteria</taxon>
        <taxon>Rhodobacterales</taxon>
        <taxon>Roseobacteraceae</taxon>
        <taxon>Oceanicola</taxon>
    </lineage>
</organism>
<keyword evidence="3" id="KW-1185">Reference proteome</keyword>
<sequence>MSPRISVVIPCYNRAASIRPTLVSVQKQTFGDFECLVIDDGSDDGDRLAAEVGALADARFRLIRRRNGGGGAARNTGIDAARGEWIALLDSDDLFLLDKLQLYFAHARRAGPDAVLYSQALVDRGSARRWVRPERAIGCNEPVAEYLFVANCFIQTSTIMARADLLRAVRFDPALRKGQDLDLCVRLAAAGARFEMVPTPLTVWVDREEAGRTSRAPGASAPAAWLARAAPLMTARAAAGYRATVLAYYLAETQLLLALSYIWSGWREAGVPAAVCARQALRCLVPRPLYRRLANVVVAVCGRRRQRAPP</sequence>
<gene>
    <name evidence="2" type="ORF">OG2516_05703</name>
</gene>